<organism evidence="2 3">
    <name type="scientific">Gossypium arboreum</name>
    <name type="common">Tree cotton</name>
    <name type="synonym">Gossypium nanking</name>
    <dbReference type="NCBI Taxonomy" id="29729"/>
    <lineage>
        <taxon>Eukaryota</taxon>
        <taxon>Viridiplantae</taxon>
        <taxon>Streptophyta</taxon>
        <taxon>Embryophyta</taxon>
        <taxon>Tracheophyta</taxon>
        <taxon>Spermatophyta</taxon>
        <taxon>Magnoliopsida</taxon>
        <taxon>eudicotyledons</taxon>
        <taxon>Gunneridae</taxon>
        <taxon>Pentapetalae</taxon>
        <taxon>rosids</taxon>
        <taxon>malvids</taxon>
        <taxon>Malvales</taxon>
        <taxon>Malvaceae</taxon>
        <taxon>Malvoideae</taxon>
        <taxon>Gossypium</taxon>
    </lineage>
</organism>
<dbReference type="PANTHER" id="PTHR46890">
    <property type="entry name" value="NON-LTR RETROLELEMENT REVERSE TRANSCRIPTASE-LIKE PROTEIN-RELATED"/>
    <property type="match status" value="1"/>
</dbReference>
<evidence type="ECO:0000313" key="2">
    <source>
        <dbReference type="EMBL" id="KAK5833619.1"/>
    </source>
</evidence>
<reference evidence="2 3" key="1">
    <citation type="submission" date="2023-03" db="EMBL/GenBank/DDBJ databases">
        <title>WGS of Gossypium arboreum.</title>
        <authorList>
            <person name="Yu D."/>
        </authorList>
    </citation>
    <scope>NUCLEOTIDE SEQUENCE [LARGE SCALE GENOMIC DNA]</scope>
    <source>
        <tissue evidence="2">Leaf</tissue>
    </source>
</reference>
<keyword evidence="3" id="KW-1185">Reference proteome</keyword>
<keyword evidence="1" id="KW-0175">Coiled coil</keyword>
<comment type="caution">
    <text evidence="2">The sequence shown here is derived from an EMBL/GenBank/DDBJ whole genome shotgun (WGS) entry which is preliminary data.</text>
</comment>
<protein>
    <recommendedName>
        <fullName evidence="4">Reverse transcriptase</fullName>
    </recommendedName>
</protein>
<dbReference type="EMBL" id="JARKNE010000005">
    <property type="protein sequence ID" value="KAK5833619.1"/>
    <property type="molecule type" value="Genomic_DNA"/>
</dbReference>
<sequence>MEESVEQEIKVSWESSIGTLIEKLERLIFSLKRWASTIKKGKEGLKRKLTKELEMLMEKKRDDEMMAKIIDTKGHLNMAIDKDEMYWEQRVRANWLQLGDKILAFFHKYTSVCRRINTISTLELDEGREITDDSNIKEAATLFFQKLFTSNEVGDLSHLLTGIENNISSDLNTSLLSSYTAEEVQSALKGMGPIKVPKLDGFLALFFQRYWHIIGKDVETFCLEILNNDQNFNSLNLTDIVLIPKTPNPTNLVNYRPICLCTVIYKIVAKTI</sequence>
<gene>
    <name evidence="2" type="ORF">PVK06_017471</name>
</gene>
<dbReference type="Proteomes" id="UP001358586">
    <property type="component" value="Chromosome 5"/>
</dbReference>
<name>A0ABR0Q2R1_GOSAR</name>
<evidence type="ECO:0000313" key="3">
    <source>
        <dbReference type="Proteomes" id="UP001358586"/>
    </source>
</evidence>
<dbReference type="PANTHER" id="PTHR46890:SF48">
    <property type="entry name" value="RNA-DIRECTED DNA POLYMERASE"/>
    <property type="match status" value="1"/>
</dbReference>
<feature type="coiled-coil region" evidence="1">
    <location>
        <begin position="39"/>
        <end position="66"/>
    </location>
</feature>
<dbReference type="InterPro" id="IPR052343">
    <property type="entry name" value="Retrotransposon-Effector_Assoc"/>
</dbReference>
<evidence type="ECO:0008006" key="4">
    <source>
        <dbReference type="Google" id="ProtNLM"/>
    </source>
</evidence>
<evidence type="ECO:0000256" key="1">
    <source>
        <dbReference type="SAM" id="Coils"/>
    </source>
</evidence>
<proteinExistence type="predicted"/>
<accession>A0ABR0Q2R1</accession>